<dbReference type="Pfam" id="PF04335">
    <property type="entry name" value="VirB8"/>
    <property type="match status" value="1"/>
</dbReference>
<evidence type="ECO:0000313" key="9">
    <source>
        <dbReference type="EMBL" id="PLR08766.1"/>
    </source>
</evidence>
<dbReference type="CDD" id="cd16425">
    <property type="entry name" value="TrbF"/>
    <property type="match status" value="1"/>
</dbReference>
<keyword evidence="3 6" id="KW-1133">Transmembrane helix</keyword>
<sequence length="228" mass="24920">MNPFKGAPRYARTPPPETPYQRAAQAWDDRIGSARVQAANWRLMALGLLGLSGGLAGALAWLAAQGTVTPWVVQVDRLGQVQAVGPATKGYTPTDFEIRSSLGRFIKDVRSVSSDGVVVGKAWDRAYAYVVGDAANFITQYAATSDLKAQIGRSPVDVDIVSVLRESPKSFRATWTERRYADGKLQATERWTALLTVEIHKPTTDQEVLANGLGLKITAINWSREYVQ</sequence>
<dbReference type="Proteomes" id="UP000281192">
    <property type="component" value="Chromosome"/>
</dbReference>
<keyword evidence="4 6" id="KW-0472">Membrane</keyword>
<gene>
    <name evidence="8" type="ORF">C1707_20890</name>
    <name evidence="9" type="ORF">CFHF_20180</name>
</gene>
<proteinExistence type="predicted"/>
<name>A0A2N5CPA1_9CAUL</name>
<reference evidence="8 11" key="2">
    <citation type="submission" date="2018-01" db="EMBL/GenBank/DDBJ databases">
        <title>Complete genome sequence of Caulobacter flavus RHGG3.</title>
        <authorList>
            <person name="Yang E."/>
        </authorList>
    </citation>
    <scope>NUCLEOTIDE SEQUENCE [LARGE SCALE GENOMIC DNA]</scope>
    <source>
        <strain evidence="8 11">RHGG3</strain>
    </source>
</reference>
<dbReference type="Gene3D" id="3.10.450.230">
    <property type="entry name" value="VirB8 protein"/>
    <property type="match status" value="1"/>
</dbReference>
<dbReference type="KEGG" id="cfh:C1707_20890"/>
<dbReference type="EMBL" id="PJRQ01000041">
    <property type="protein sequence ID" value="PLR08766.1"/>
    <property type="molecule type" value="Genomic_DNA"/>
</dbReference>
<feature type="transmembrane region" description="Helical" evidence="6">
    <location>
        <begin position="43"/>
        <end position="64"/>
    </location>
</feature>
<dbReference type="GO" id="GO:0016020">
    <property type="term" value="C:membrane"/>
    <property type="evidence" value="ECO:0007669"/>
    <property type="project" value="UniProtKB-SubCell"/>
</dbReference>
<dbReference type="EMBL" id="CP026100">
    <property type="protein sequence ID" value="AYV48519.1"/>
    <property type="molecule type" value="Genomic_DNA"/>
</dbReference>
<feature type="domain" description="Bacterial virulence protein VirB8" evidence="7">
    <location>
        <begin position="22"/>
        <end position="225"/>
    </location>
</feature>
<feature type="region of interest" description="Disordered" evidence="5">
    <location>
        <begin position="1"/>
        <end position="22"/>
    </location>
</feature>
<evidence type="ECO:0000256" key="5">
    <source>
        <dbReference type="SAM" id="MobiDB-lite"/>
    </source>
</evidence>
<evidence type="ECO:0000313" key="8">
    <source>
        <dbReference type="EMBL" id="AYV48519.1"/>
    </source>
</evidence>
<accession>A0A2N5CPA1</accession>
<dbReference type="InterPro" id="IPR007430">
    <property type="entry name" value="VirB8"/>
</dbReference>
<evidence type="ECO:0000256" key="6">
    <source>
        <dbReference type="SAM" id="Phobius"/>
    </source>
</evidence>
<dbReference type="OrthoDB" id="597581at2"/>
<dbReference type="SUPFAM" id="SSF54427">
    <property type="entry name" value="NTF2-like"/>
    <property type="match status" value="1"/>
</dbReference>
<evidence type="ECO:0000313" key="10">
    <source>
        <dbReference type="Proteomes" id="UP000234483"/>
    </source>
</evidence>
<evidence type="ECO:0000256" key="3">
    <source>
        <dbReference type="ARBA" id="ARBA00022989"/>
    </source>
</evidence>
<evidence type="ECO:0000313" key="11">
    <source>
        <dbReference type="Proteomes" id="UP000281192"/>
    </source>
</evidence>
<protein>
    <submittedName>
        <fullName evidence="9">Conjugal transfer protein TrbF</fullName>
    </submittedName>
</protein>
<keyword evidence="11" id="KW-1185">Reference proteome</keyword>
<evidence type="ECO:0000259" key="7">
    <source>
        <dbReference type="Pfam" id="PF04335"/>
    </source>
</evidence>
<organism evidence="9 10">
    <name type="scientific">Caulobacter flavus</name>
    <dbReference type="NCBI Taxonomy" id="1679497"/>
    <lineage>
        <taxon>Bacteria</taxon>
        <taxon>Pseudomonadati</taxon>
        <taxon>Pseudomonadota</taxon>
        <taxon>Alphaproteobacteria</taxon>
        <taxon>Caulobacterales</taxon>
        <taxon>Caulobacteraceae</taxon>
        <taxon>Caulobacter</taxon>
    </lineage>
</organism>
<comment type="subcellular location">
    <subcellularLocation>
        <location evidence="1">Membrane</location>
        <topology evidence="1">Single-pass membrane protein</topology>
    </subcellularLocation>
</comment>
<dbReference type="AlphaFoldDB" id="A0A2N5CPA1"/>
<dbReference type="InterPro" id="IPR035658">
    <property type="entry name" value="TrbF"/>
</dbReference>
<reference evidence="9 10" key="1">
    <citation type="submission" date="2017-12" db="EMBL/GenBank/DDBJ databases">
        <title>The genome sequence of Caulobacter flavus CGMCC1 15093.</title>
        <authorList>
            <person name="Gao J."/>
            <person name="Mao X."/>
            <person name="Sun J."/>
        </authorList>
    </citation>
    <scope>NUCLEOTIDE SEQUENCE [LARGE SCALE GENOMIC DNA]</scope>
    <source>
        <strain evidence="9 10">CGMCC1 15093</strain>
    </source>
</reference>
<dbReference type="Proteomes" id="UP000234483">
    <property type="component" value="Unassembled WGS sequence"/>
</dbReference>
<evidence type="ECO:0000256" key="2">
    <source>
        <dbReference type="ARBA" id="ARBA00022692"/>
    </source>
</evidence>
<dbReference type="RefSeq" id="WP_101714724.1">
    <property type="nucleotide sequence ID" value="NZ_CP026100.1"/>
</dbReference>
<evidence type="ECO:0000256" key="4">
    <source>
        <dbReference type="ARBA" id="ARBA00023136"/>
    </source>
</evidence>
<dbReference type="InterPro" id="IPR032710">
    <property type="entry name" value="NTF2-like_dom_sf"/>
</dbReference>
<dbReference type="NCBIfam" id="NF010446">
    <property type="entry name" value="PRK13872.1"/>
    <property type="match status" value="1"/>
</dbReference>
<evidence type="ECO:0000256" key="1">
    <source>
        <dbReference type="ARBA" id="ARBA00004167"/>
    </source>
</evidence>
<keyword evidence="2 6" id="KW-0812">Transmembrane</keyword>